<dbReference type="PROSITE" id="PS01173">
    <property type="entry name" value="LIPASE_GDXG_HIS"/>
    <property type="match status" value="1"/>
</dbReference>
<dbReference type="AlphaFoldDB" id="A0A1H5IUW4"/>
<dbReference type="GO" id="GO:0004806">
    <property type="term" value="F:triacylglycerol lipase activity"/>
    <property type="evidence" value="ECO:0007669"/>
    <property type="project" value="TreeGrafter"/>
</dbReference>
<dbReference type="Gene3D" id="3.40.50.1820">
    <property type="entry name" value="alpha/beta hydrolase"/>
    <property type="match status" value="1"/>
</dbReference>
<evidence type="ECO:0000313" key="6">
    <source>
        <dbReference type="Proteomes" id="UP000183407"/>
    </source>
</evidence>
<comment type="similarity">
    <text evidence="1">Belongs to the 'GDXG' lipolytic enzyme family.</text>
</comment>
<dbReference type="RefSeq" id="WP_073369044.1">
    <property type="nucleotide sequence ID" value="NZ_FNTL01000004.1"/>
</dbReference>
<dbReference type="Pfam" id="PF07859">
    <property type="entry name" value="Abhydrolase_3"/>
    <property type="match status" value="1"/>
</dbReference>
<dbReference type="InterPro" id="IPR029058">
    <property type="entry name" value="AB_hydrolase_fold"/>
</dbReference>
<dbReference type="SUPFAM" id="SSF53474">
    <property type="entry name" value="alpha/beta-Hydrolases"/>
    <property type="match status" value="1"/>
</dbReference>
<proteinExistence type="inferred from homology"/>
<dbReference type="InterPro" id="IPR033140">
    <property type="entry name" value="Lipase_GDXG_put_SER_AS"/>
</dbReference>
<dbReference type="OrthoDB" id="9803828at2"/>
<accession>A0A1H5IUW4</accession>
<sequence length="306" mass="32755">MTFHLPLPVVATALRPFYRLGLNARLPYKVQRAILELGAPLQQMPAGAVVHPTVLAGRPAERITVGATEPRTAVLYLHGGAYTIGSPATHRSLAAHLARESGSVVYPLDYRLAPEHPFPAGLEDAVAAYLELTTEHGYETDQLAVAGDSAGGGLTIATARRLIDRHGVTPAALALISPWVDPGRRDTSRDRDLVVNTAWSTDAAEKYLGNGDVHDPGYAPLHGNLAGLPPTLIHVGVDEVLYPQIMEFVAKLEESKVDVTLTEYARLWHVAHLQASLVREAADAVAELGAFLGSQMGVEPHARHVG</sequence>
<keyword evidence="2" id="KW-0378">Hydrolase</keyword>
<dbReference type="InterPro" id="IPR013094">
    <property type="entry name" value="AB_hydrolase_3"/>
</dbReference>
<organism evidence="5 6">
    <name type="scientific">Rhodococcus jostii</name>
    <dbReference type="NCBI Taxonomy" id="132919"/>
    <lineage>
        <taxon>Bacteria</taxon>
        <taxon>Bacillati</taxon>
        <taxon>Actinomycetota</taxon>
        <taxon>Actinomycetes</taxon>
        <taxon>Mycobacteriales</taxon>
        <taxon>Nocardiaceae</taxon>
        <taxon>Rhodococcus</taxon>
    </lineage>
</organism>
<dbReference type="PANTHER" id="PTHR48081">
    <property type="entry name" value="AB HYDROLASE SUPERFAMILY PROTEIN C4A8.06C"/>
    <property type="match status" value="1"/>
</dbReference>
<evidence type="ECO:0000313" key="5">
    <source>
        <dbReference type="EMBL" id="SEE43847.1"/>
    </source>
</evidence>
<evidence type="ECO:0000259" key="4">
    <source>
        <dbReference type="Pfam" id="PF07859"/>
    </source>
</evidence>
<protein>
    <submittedName>
        <fullName evidence="5">Acetyl esterase/lipase</fullName>
    </submittedName>
</protein>
<dbReference type="PROSITE" id="PS01174">
    <property type="entry name" value="LIPASE_GDXG_SER"/>
    <property type="match status" value="1"/>
</dbReference>
<evidence type="ECO:0000256" key="3">
    <source>
        <dbReference type="PROSITE-ProRule" id="PRU10038"/>
    </source>
</evidence>
<feature type="active site" evidence="3">
    <location>
        <position position="149"/>
    </location>
</feature>
<dbReference type="EMBL" id="FNTL01000004">
    <property type="protein sequence ID" value="SEE43847.1"/>
    <property type="molecule type" value="Genomic_DNA"/>
</dbReference>
<dbReference type="InterPro" id="IPR002168">
    <property type="entry name" value="Lipase_GDXG_HIS_AS"/>
</dbReference>
<evidence type="ECO:0000256" key="2">
    <source>
        <dbReference type="ARBA" id="ARBA00022801"/>
    </source>
</evidence>
<dbReference type="InterPro" id="IPR050300">
    <property type="entry name" value="GDXG_lipolytic_enzyme"/>
</dbReference>
<gene>
    <name evidence="5" type="ORF">SAMN04490220_7828</name>
</gene>
<evidence type="ECO:0000256" key="1">
    <source>
        <dbReference type="ARBA" id="ARBA00010515"/>
    </source>
</evidence>
<dbReference type="Proteomes" id="UP000183407">
    <property type="component" value="Unassembled WGS sequence"/>
</dbReference>
<dbReference type="PANTHER" id="PTHR48081:SF30">
    <property type="entry name" value="ACETYL-HYDROLASE LIPR-RELATED"/>
    <property type="match status" value="1"/>
</dbReference>
<reference evidence="6" key="1">
    <citation type="submission" date="2016-10" db="EMBL/GenBank/DDBJ databases">
        <authorList>
            <person name="Varghese N."/>
        </authorList>
    </citation>
    <scope>NUCLEOTIDE SEQUENCE [LARGE SCALE GENOMIC DNA]</scope>
    <source>
        <strain evidence="6">DSM 44719</strain>
    </source>
</reference>
<feature type="domain" description="Alpha/beta hydrolase fold-3" evidence="4">
    <location>
        <begin position="74"/>
        <end position="272"/>
    </location>
</feature>
<name>A0A1H5IUW4_RHOJO</name>